<protein>
    <submittedName>
        <fullName evidence="1">Uncharacterized protein</fullName>
    </submittedName>
</protein>
<dbReference type="AlphaFoldDB" id="A0A2G8SHD8"/>
<reference evidence="1 2" key="1">
    <citation type="journal article" date="2015" name="Sci. Rep.">
        <title>Chromosome-level genome map provides insights into diverse defense mechanisms in the medicinal fungus Ganoderma sinense.</title>
        <authorList>
            <person name="Zhu Y."/>
            <person name="Xu J."/>
            <person name="Sun C."/>
            <person name="Zhou S."/>
            <person name="Xu H."/>
            <person name="Nelson D.R."/>
            <person name="Qian J."/>
            <person name="Song J."/>
            <person name="Luo H."/>
            <person name="Xiang L."/>
            <person name="Li Y."/>
            <person name="Xu Z."/>
            <person name="Ji A."/>
            <person name="Wang L."/>
            <person name="Lu S."/>
            <person name="Hayward A."/>
            <person name="Sun W."/>
            <person name="Li X."/>
            <person name="Schwartz D.C."/>
            <person name="Wang Y."/>
            <person name="Chen S."/>
        </authorList>
    </citation>
    <scope>NUCLEOTIDE SEQUENCE [LARGE SCALE GENOMIC DNA]</scope>
    <source>
        <strain evidence="1 2">ZZ0214-1</strain>
    </source>
</reference>
<sequence length="276" mass="28987">MSTGETPCPHGNFREDPRLAPILVWPEDQSLTRYAASNDDLEYWVTFNKNDANGASQTPRCDPDTMPFSPGPLSSCVNHPEGSMSRGAMPCSQASDLENRATIQSAPTAASGSTTVQVQIPSSAPSSDAFASPFCSPSLASFETMVAGLFPERPSPAHADTVDAMGTNCLPQLWTEQSTSTHCLKPHGLHAVDLGRRSLTQLATNSPELESLSYHGAIPGDHPYLASGKPQSIGAAGRAVSLSIGPASTGGVPSQFTLASEMFYGHAKNAIAGMRL</sequence>
<dbReference type="EMBL" id="AYKW01000008">
    <property type="protein sequence ID" value="PIL33179.1"/>
    <property type="molecule type" value="Genomic_DNA"/>
</dbReference>
<evidence type="ECO:0000313" key="1">
    <source>
        <dbReference type="EMBL" id="PIL33179.1"/>
    </source>
</evidence>
<comment type="caution">
    <text evidence="1">The sequence shown here is derived from an EMBL/GenBank/DDBJ whole genome shotgun (WGS) entry which is preliminary data.</text>
</comment>
<keyword evidence="2" id="KW-1185">Reference proteome</keyword>
<proteinExistence type="predicted"/>
<evidence type="ECO:0000313" key="2">
    <source>
        <dbReference type="Proteomes" id="UP000230002"/>
    </source>
</evidence>
<dbReference type="Proteomes" id="UP000230002">
    <property type="component" value="Unassembled WGS sequence"/>
</dbReference>
<gene>
    <name evidence="1" type="ORF">GSI_04629</name>
</gene>
<accession>A0A2G8SHD8</accession>
<organism evidence="1 2">
    <name type="scientific">Ganoderma sinense ZZ0214-1</name>
    <dbReference type="NCBI Taxonomy" id="1077348"/>
    <lineage>
        <taxon>Eukaryota</taxon>
        <taxon>Fungi</taxon>
        <taxon>Dikarya</taxon>
        <taxon>Basidiomycota</taxon>
        <taxon>Agaricomycotina</taxon>
        <taxon>Agaricomycetes</taxon>
        <taxon>Polyporales</taxon>
        <taxon>Polyporaceae</taxon>
        <taxon>Ganoderma</taxon>
    </lineage>
</organism>
<name>A0A2G8SHD8_9APHY</name>